<keyword evidence="13" id="KW-1185">Reference proteome</keyword>
<evidence type="ECO:0000256" key="9">
    <source>
        <dbReference type="HAMAP-Rule" id="MF_00161"/>
    </source>
</evidence>
<accession>A0A974S1I4</accession>
<feature type="transmembrane region" description="Helical" evidence="9">
    <location>
        <begin position="121"/>
        <end position="145"/>
    </location>
</feature>
<dbReference type="KEGG" id="ppsr:I6J18_07060"/>
<evidence type="ECO:0000256" key="7">
    <source>
        <dbReference type="ARBA" id="ARBA00022989"/>
    </source>
</evidence>
<feature type="active site" evidence="9">
    <location>
        <position position="129"/>
    </location>
</feature>
<evidence type="ECO:0000256" key="2">
    <source>
        <dbReference type="ARBA" id="ARBA00022475"/>
    </source>
</evidence>
<evidence type="ECO:0000256" key="6">
    <source>
        <dbReference type="ARBA" id="ARBA00022801"/>
    </source>
</evidence>
<keyword evidence="5 9" id="KW-0064">Aspartyl protease</keyword>
<dbReference type="InterPro" id="IPR001872">
    <property type="entry name" value="Peptidase_A8"/>
</dbReference>
<reference evidence="12 13" key="1">
    <citation type="submission" date="2021-01" db="EMBL/GenBank/DDBJ databases">
        <title>FDA dAtabase for Regulatory Grade micrObial Sequences (FDA-ARGOS): Supporting development and validation of Infectious Disease Dx tests.</title>
        <authorList>
            <person name="Nelson B."/>
            <person name="Plummer A."/>
            <person name="Tallon L."/>
            <person name="Sadzewicz L."/>
            <person name="Zhao X."/>
            <person name="Boylan J."/>
            <person name="Ott S."/>
            <person name="Bowen H."/>
            <person name="Vavikolanu K."/>
            <person name="Mehta A."/>
            <person name="Aluvathingal J."/>
            <person name="Nadendla S."/>
            <person name="Myers T."/>
            <person name="Yan Y."/>
            <person name="Sichtig H."/>
        </authorList>
    </citation>
    <scope>NUCLEOTIDE SEQUENCE [LARGE SCALE GENOMIC DNA]</scope>
    <source>
        <strain evidence="12 13">FDAARGOS_1161</strain>
    </source>
</reference>
<dbReference type="PANTHER" id="PTHR33695:SF1">
    <property type="entry name" value="LIPOPROTEIN SIGNAL PEPTIDASE"/>
    <property type="match status" value="1"/>
</dbReference>
<keyword evidence="7 9" id="KW-1133">Transmembrane helix</keyword>
<dbReference type="PRINTS" id="PR00781">
    <property type="entry name" value="LIPOSIGPTASE"/>
</dbReference>
<dbReference type="GO" id="GO:0005886">
    <property type="term" value="C:plasma membrane"/>
    <property type="evidence" value="ECO:0007669"/>
    <property type="project" value="UniProtKB-SubCell"/>
</dbReference>
<dbReference type="GO" id="GO:0004190">
    <property type="term" value="F:aspartic-type endopeptidase activity"/>
    <property type="evidence" value="ECO:0007669"/>
    <property type="project" value="UniProtKB-UniRule"/>
</dbReference>
<dbReference type="GO" id="GO:0006508">
    <property type="term" value="P:proteolysis"/>
    <property type="evidence" value="ECO:0007669"/>
    <property type="project" value="UniProtKB-KW"/>
</dbReference>
<evidence type="ECO:0000256" key="10">
    <source>
        <dbReference type="RuleBase" id="RU000594"/>
    </source>
</evidence>
<name>A0A974S1I4_PERPY</name>
<keyword evidence="2 9" id="KW-1003">Cell membrane</keyword>
<evidence type="ECO:0000313" key="12">
    <source>
        <dbReference type="EMBL" id="QQT01614.1"/>
    </source>
</evidence>
<evidence type="ECO:0000256" key="5">
    <source>
        <dbReference type="ARBA" id="ARBA00022750"/>
    </source>
</evidence>
<dbReference type="Pfam" id="PF01252">
    <property type="entry name" value="Peptidase_A8"/>
    <property type="match status" value="1"/>
</dbReference>
<evidence type="ECO:0000313" key="13">
    <source>
        <dbReference type="Proteomes" id="UP000595254"/>
    </source>
</evidence>
<keyword evidence="3 9" id="KW-0645">Protease</keyword>
<sequence length="156" mass="17727">MIYYIIALIVIGLDQLTKWLIVNNMEYGDSITVIENLFYITSHRNTGAAWGILEGQFWFFYLVTLVVIIGLVYYIQTMSKKSGLLAIGLSLMLGGAIGNFIDRVIHQEVVDFIHIYIFDYSFPIFNIADSALCIGVALLVIFMLFEEKIIKEKLNG</sequence>
<dbReference type="RefSeq" id="WP_040374018.1">
    <property type="nucleotide sequence ID" value="NZ_CP068053.1"/>
</dbReference>
<dbReference type="NCBIfam" id="TIGR00077">
    <property type="entry name" value="lspA"/>
    <property type="match status" value="1"/>
</dbReference>
<evidence type="ECO:0000256" key="8">
    <source>
        <dbReference type="ARBA" id="ARBA00023136"/>
    </source>
</evidence>
<protein>
    <recommendedName>
        <fullName evidence="9">Lipoprotein signal peptidase</fullName>
        <ecNumber evidence="9">3.4.23.36</ecNumber>
    </recommendedName>
    <alternativeName>
        <fullName evidence="9">Prolipoprotein signal peptidase</fullName>
    </alternativeName>
    <alternativeName>
        <fullName evidence="9">Signal peptidase II</fullName>
        <shortName evidence="9">SPase II</shortName>
    </alternativeName>
</protein>
<comment type="pathway">
    <text evidence="9">Protein modification; lipoprotein biosynthesis (signal peptide cleavage).</text>
</comment>
<keyword evidence="6 9" id="KW-0378">Hydrolase</keyword>
<dbReference type="PANTHER" id="PTHR33695">
    <property type="entry name" value="LIPOPROTEIN SIGNAL PEPTIDASE"/>
    <property type="match status" value="1"/>
</dbReference>
<proteinExistence type="inferred from homology"/>
<dbReference type="HAMAP" id="MF_00161">
    <property type="entry name" value="LspA"/>
    <property type="match status" value="1"/>
</dbReference>
<evidence type="ECO:0000256" key="1">
    <source>
        <dbReference type="ARBA" id="ARBA00006139"/>
    </source>
</evidence>
<comment type="catalytic activity">
    <reaction evidence="9 10">
        <text>Release of signal peptides from bacterial membrane prolipoproteins. Hydrolyzes -Xaa-Yaa-Zaa-|-(S,diacylglyceryl)Cys-, in which Xaa is hydrophobic (preferably Leu), and Yaa (Ala or Ser) and Zaa (Gly or Ala) have small, neutral side chains.</text>
        <dbReference type="EC" id="3.4.23.36"/>
    </reaction>
</comment>
<keyword evidence="4 9" id="KW-0812">Transmembrane</keyword>
<dbReference type="PROSITE" id="PS00855">
    <property type="entry name" value="SPASE_II"/>
    <property type="match status" value="1"/>
</dbReference>
<dbReference type="AlphaFoldDB" id="A0A974S1I4"/>
<feature type="active site" evidence="9">
    <location>
        <position position="111"/>
    </location>
</feature>
<evidence type="ECO:0000256" key="3">
    <source>
        <dbReference type="ARBA" id="ARBA00022670"/>
    </source>
</evidence>
<keyword evidence="8 9" id="KW-0472">Membrane</keyword>
<comment type="similarity">
    <text evidence="1 9 11">Belongs to the peptidase A8 family.</text>
</comment>
<dbReference type="EC" id="3.4.23.36" evidence="9"/>
<organism evidence="12 13">
    <name type="scientific">Peribacillus psychrosaccharolyticus</name>
    <name type="common">Bacillus psychrosaccharolyticus</name>
    <dbReference type="NCBI Taxonomy" id="1407"/>
    <lineage>
        <taxon>Bacteria</taxon>
        <taxon>Bacillati</taxon>
        <taxon>Bacillota</taxon>
        <taxon>Bacilli</taxon>
        <taxon>Bacillales</taxon>
        <taxon>Bacillaceae</taxon>
        <taxon>Peribacillus</taxon>
    </lineage>
</organism>
<evidence type="ECO:0000256" key="4">
    <source>
        <dbReference type="ARBA" id="ARBA00022692"/>
    </source>
</evidence>
<dbReference type="Proteomes" id="UP000595254">
    <property type="component" value="Chromosome"/>
</dbReference>
<gene>
    <name evidence="9 12" type="primary">lspA</name>
    <name evidence="12" type="ORF">I6J18_07060</name>
</gene>
<feature type="transmembrane region" description="Helical" evidence="9">
    <location>
        <begin position="82"/>
        <end position="101"/>
    </location>
</feature>
<comment type="subcellular location">
    <subcellularLocation>
        <location evidence="9">Cell membrane</location>
        <topology evidence="9">Multi-pass membrane protein</topology>
    </subcellularLocation>
</comment>
<dbReference type="EMBL" id="CP068053">
    <property type="protein sequence ID" value="QQT01614.1"/>
    <property type="molecule type" value="Genomic_DNA"/>
</dbReference>
<comment type="function">
    <text evidence="9 10">This protein specifically catalyzes the removal of signal peptides from prolipoproteins.</text>
</comment>
<evidence type="ECO:0000256" key="11">
    <source>
        <dbReference type="RuleBase" id="RU004181"/>
    </source>
</evidence>
<feature type="transmembrane region" description="Helical" evidence="9">
    <location>
        <begin position="57"/>
        <end position="75"/>
    </location>
</feature>
<comment type="caution">
    <text evidence="9">Lacks conserved residue(s) required for the propagation of feature annotation.</text>
</comment>